<feature type="region of interest" description="Disordered" evidence="1">
    <location>
        <begin position="1"/>
        <end position="21"/>
    </location>
</feature>
<dbReference type="Proteomes" id="UP000037688">
    <property type="component" value="Unassembled WGS sequence"/>
</dbReference>
<sequence>MSDIESYLQKQTSPRGRSAYQAGQALEQWRSQLRTRIKERLGGFPTVAAELNPVLLERTSCDGYIRERVEITTYAGLRMPIYMLIPNEVSATNESRPAIVACHGHGYGSREISGMEPDGSPRRGEPGLHKDFAVALVQRGYVVAAPELLGFGDRRLEEDRDAAPGASSCTKIAAHLLMTGQTLAGHRIYETMRVLDYVTTRPEADPARIGSMGISGGGLVTAFTAALDERCRAAVVSGYVSTFQGSILDRNHCLDNYIPGILREAELPDIIGLIAPRPLFIEAGSEDQVFPLSTAKEAYARLTEIYKQADAQKWLDADFFRGGHEISGAKSYDWLDNVL</sequence>
<dbReference type="OrthoDB" id="8183145at2"/>
<dbReference type="PATRIC" id="fig|1705561.3.peg.3619"/>
<dbReference type="SUPFAM" id="SSF53474">
    <property type="entry name" value="alpha/beta-Hydrolases"/>
    <property type="match status" value="1"/>
</dbReference>
<dbReference type="Pfam" id="PF12715">
    <property type="entry name" value="Abhydrolase_7"/>
    <property type="match status" value="1"/>
</dbReference>
<dbReference type="PANTHER" id="PTHR22946:SF8">
    <property type="entry name" value="ACETYL XYLAN ESTERASE DOMAIN-CONTAINING PROTEIN"/>
    <property type="match status" value="1"/>
</dbReference>
<evidence type="ECO:0000313" key="3">
    <source>
        <dbReference type="Proteomes" id="UP000037688"/>
    </source>
</evidence>
<dbReference type="GO" id="GO:0016787">
    <property type="term" value="F:hydrolase activity"/>
    <property type="evidence" value="ECO:0007669"/>
    <property type="project" value="UniProtKB-KW"/>
</dbReference>
<name>A0A0M9BNS7_9BACL</name>
<proteinExistence type="predicted"/>
<dbReference type="RefSeq" id="WP_053782042.1">
    <property type="nucleotide sequence ID" value="NZ_LITU01000065.1"/>
</dbReference>
<evidence type="ECO:0000256" key="1">
    <source>
        <dbReference type="SAM" id="MobiDB-lite"/>
    </source>
</evidence>
<keyword evidence="3" id="KW-1185">Reference proteome</keyword>
<dbReference type="ESTHER" id="9bacl-a0a0m9bns7">
    <property type="family name" value="Abhydrolase_7"/>
</dbReference>
<dbReference type="InterPro" id="IPR029058">
    <property type="entry name" value="AB_hydrolase_fold"/>
</dbReference>
<evidence type="ECO:0000313" key="2">
    <source>
        <dbReference type="EMBL" id="KOY15062.1"/>
    </source>
</evidence>
<dbReference type="AlphaFoldDB" id="A0A0M9BNS7"/>
<accession>A0A0M9BNS7</accession>
<dbReference type="PANTHER" id="PTHR22946">
    <property type="entry name" value="DIENELACTONE HYDROLASE DOMAIN-CONTAINING PROTEIN-RELATED"/>
    <property type="match status" value="1"/>
</dbReference>
<keyword evidence="2" id="KW-0378">Hydrolase</keyword>
<dbReference type="InterPro" id="IPR025890">
    <property type="entry name" value="Abhydrolase_bac"/>
</dbReference>
<dbReference type="Gene3D" id="3.40.50.1820">
    <property type="entry name" value="alpha/beta hydrolase"/>
    <property type="match status" value="1"/>
</dbReference>
<gene>
    <name evidence="2" type="ORF">AMS66_17580</name>
</gene>
<reference evidence="2 3" key="1">
    <citation type="submission" date="2015-08" db="EMBL/GenBank/DDBJ databases">
        <title>Draft genome sequence of cellulolytic and xylanolytic Paenibacillus sp. A59, isolated from a decaying forest soil from Patagonia, Argentina.</title>
        <authorList>
            <person name="Ghio S."/>
            <person name="Caceres A.M."/>
            <person name="Talia P."/>
            <person name="Grasso D."/>
            <person name="Campos E."/>
        </authorList>
    </citation>
    <scope>NUCLEOTIDE SEQUENCE [LARGE SCALE GENOMIC DNA]</scope>
    <source>
        <strain evidence="2 3">A59</strain>
    </source>
</reference>
<dbReference type="InterPro" id="IPR050261">
    <property type="entry name" value="FrsA_esterase"/>
</dbReference>
<protein>
    <submittedName>
        <fullName evidence="2">Dienelactone hydrolase</fullName>
    </submittedName>
</protein>
<dbReference type="EMBL" id="LITU01000065">
    <property type="protein sequence ID" value="KOY15062.1"/>
    <property type="molecule type" value="Genomic_DNA"/>
</dbReference>
<comment type="caution">
    <text evidence="2">The sequence shown here is derived from an EMBL/GenBank/DDBJ whole genome shotgun (WGS) entry which is preliminary data.</text>
</comment>
<organism evidence="2 3">
    <name type="scientific">Paenibacillus xylanivorans</name>
    <dbReference type="NCBI Taxonomy" id="1705561"/>
    <lineage>
        <taxon>Bacteria</taxon>
        <taxon>Bacillati</taxon>
        <taxon>Bacillota</taxon>
        <taxon>Bacilli</taxon>
        <taxon>Bacillales</taxon>
        <taxon>Paenibacillaceae</taxon>
        <taxon>Paenibacillus</taxon>
    </lineage>
</organism>